<comment type="caution">
    <text evidence="1">The sequence shown here is derived from an EMBL/GenBank/DDBJ whole genome shotgun (WGS) entry which is preliminary data.</text>
</comment>
<name>A0ACC0J1L8_9ERIC</name>
<reference evidence="1 2" key="1">
    <citation type="journal article" date="2022" name="Plant J.">
        <title>Chromosome-level genome of Camellia lanceoleosa provides a valuable resource for understanding genome evolution and self-incompatibility.</title>
        <authorList>
            <person name="Gong W."/>
            <person name="Xiao S."/>
            <person name="Wang L."/>
            <person name="Liao Z."/>
            <person name="Chang Y."/>
            <person name="Mo W."/>
            <person name="Hu G."/>
            <person name="Li W."/>
            <person name="Zhao G."/>
            <person name="Zhu H."/>
            <person name="Hu X."/>
            <person name="Ji K."/>
            <person name="Xiang X."/>
            <person name="Song Q."/>
            <person name="Yuan D."/>
            <person name="Jin S."/>
            <person name="Zhang L."/>
        </authorList>
    </citation>
    <scope>NUCLEOTIDE SEQUENCE [LARGE SCALE GENOMIC DNA]</scope>
    <source>
        <strain evidence="1">SQ_2022a</strain>
    </source>
</reference>
<evidence type="ECO:0000313" key="2">
    <source>
        <dbReference type="Proteomes" id="UP001060215"/>
    </source>
</evidence>
<protein>
    <submittedName>
        <fullName evidence="1">Glutathione S-transferase T3</fullName>
    </submittedName>
</protein>
<gene>
    <name evidence="1" type="ORF">LOK49_LG01G02967</name>
</gene>
<dbReference type="Proteomes" id="UP001060215">
    <property type="component" value="Chromosome 1"/>
</dbReference>
<accession>A0ACC0J1L8</accession>
<evidence type="ECO:0000313" key="1">
    <source>
        <dbReference type="EMBL" id="KAI8030699.1"/>
    </source>
</evidence>
<organism evidence="1 2">
    <name type="scientific">Camellia lanceoleosa</name>
    <dbReference type="NCBI Taxonomy" id="1840588"/>
    <lineage>
        <taxon>Eukaryota</taxon>
        <taxon>Viridiplantae</taxon>
        <taxon>Streptophyta</taxon>
        <taxon>Embryophyta</taxon>
        <taxon>Tracheophyta</taxon>
        <taxon>Spermatophyta</taxon>
        <taxon>Magnoliopsida</taxon>
        <taxon>eudicotyledons</taxon>
        <taxon>Gunneridae</taxon>
        <taxon>Pentapetalae</taxon>
        <taxon>asterids</taxon>
        <taxon>Ericales</taxon>
        <taxon>Theaceae</taxon>
        <taxon>Camellia</taxon>
    </lineage>
</organism>
<proteinExistence type="predicted"/>
<dbReference type="EMBL" id="CM045758">
    <property type="protein sequence ID" value="KAI8030699.1"/>
    <property type="molecule type" value="Genomic_DNA"/>
</dbReference>
<keyword evidence="2" id="KW-1185">Reference proteome</keyword>
<sequence>MESQYLNQSTQVFAQESQFTTEIESLSKKPQRGGNFTIEEDKLLVSAWLNISLDAVHGNEQKRFSYWKRVWDFFHEHKKFESNRNENSLMNRWSTIQLAMNKFCGCYAQIESLHQSGINEDDKICKAKIMYKELKKSTFQFEHCWIMLRDQPKWMVESEKKKQPKRPRTGTISSPCTPDSINLGEDDVSPNDFVDLERPTGRKAKKERLNKRKNKESVHSSITKTLEDIKQDKKKMIDKKIEMIDKVYVQKEVELRIMQEKHEVELQKHEVELFREDERVILMDLNGLSEIQQEFYRAWQMEIIKKRRTN</sequence>